<feature type="region of interest" description="Disordered" evidence="1">
    <location>
        <begin position="42"/>
        <end position="92"/>
    </location>
</feature>
<evidence type="ECO:0000313" key="3">
    <source>
        <dbReference type="Proteomes" id="UP000215506"/>
    </source>
</evidence>
<feature type="compositionally biased region" description="Low complexity" evidence="1">
    <location>
        <begin position="213"/>
        <end position="224"/>
    </location>
</feature>
<reference evidence="2 3" key="1">
    <citation type="submission" date="2017-07" db="EMBL/GenBank/DDBJ databases">
        <title>First draft Genome Sequence of Nocardia cerradoensis isolated from human infection.</title>
        <authorList>
            <person name="Carrasco G."/>
        </authorList>
    </citation>
    <scope>NUCLEOTIDE SEQUENCE [LARGE SCALE GENOMIC DNA]</scope>
    <source>
        <strain evidence="2 3">CNM20130759</strain>
    </source>
</reference>
<protein>
    <submittedName>
        <fullName evidence="2">Uncharacterized protein</fullName>
    </submittedName>
</protein>
<gene>
    <name evidence="2" type="ORF">B7C42_00811</name>
</gene>
<name>A0A231HG30_9NOCA</name>
<feature type="compositionally biased region" description="Gly residues" evidence="1">
    <location>
        <begin position="227"/>
        <end position="236"/>
    </location>
</feature>
<dbReference type="Proteomes" id="UP000215506">
    <property type="component" value="Unassembled WGS sequence"/>
</dbReference>
<feature type="region of interest" description="Disordered" evidence="1">
    <location>
        <begin position="140"/>
        <end position="163"/>
    </location>
</feature>
<feature type="region of interest" description="Disordered" evidence="1">
    <location>
        <begin position="1"/>
        <end position="29"/>
    </location>
</feature>
<evidence type="ECO:0000313" key="2">
    <source>
        <dbReference type="EMBL" id="OXR47686.1"/>
    </source>
</evidence>
<keyword evidence="3" id="KW-1185">Reference proteome</keyword>
<feature type="region of interest" description="Disordered" evidence="1">
    <location>
        <begin position="183"/>
        <end position="244"/>
    </location>
</feature>
<sequence length="244" mass="26114">MRRGRCRPLRPPPRPRGNRSPNPLSGTVFPIRSRLRRLRRKALRPASRILHRRARPDPLRLRGQSAKPRNVDHPRSHPVRRTMRARTGAPGPRGAGFCAVVGRRLPVAGLAGAVWHAITKPTAADRHSIADRTRTVRAFTASSTKPMSRTAGPPPGRTPDHAKPVETRASVIVRPARARCGVLRPTAPPRTISSPAPGGFRVRYATPGNSPYTRSGSGSTRESGNFAAGGGCGGAASAGARPRA</sequence>
<feature type="compositionally biased region" description="Basic residues" evidence="1">
    <location>
        <begin position="42"/>
        <end position="54"/>
    </location>
</feature>
<dbReference type="EMBL" id="NGAF01000001">
    <property type="protein sequence ID" value="OXR47686.1"/>
    <property type="molecule type" value="Genomic_DNA"/>
</dbReference>
<organism evidence="2 3">
    <name type="scientific">Nocardia cerradoensis</name>
    <dbReference type="NCBI Taxonomy" id="85688"/>
    <lineage>
        <taxon>Bacteria</taxon>
        <taxon>Bacillati</taxon>
        <taxon>Actinomycetota</taxon>
        <taxon>Actinomycetes</taxon>
        <taxon>Mycobacteriales</taxon>
        <taxon>Nocardiaceae</taxon>
        <taxon>Nocardia</taxon>
    </lineage>
</organism>
<evidence type="ECO:0000256" key="1">
    <source>
        <dbReference type="SAM" id="MobiDB-lite"/>
    </source>
</evidence>
<accession>A0A231HG30</accession>
<comment type="caution">
    <text evidence="2">The sequence shown here is derived from an EMBL/GenBank/DDBJ whole genome shotgun (WGS) entry which is preliminary data.</text>
</comment>
<dbReference type="AlphaFoldDB" id="A0A231HG30"/>
<proteinExistence type="predicted"/>